<dbReference type="Ensembl" id="ENSKMAT00000006049.1">
    <property type="protein sequence ID" value="ENSKMAP00000005945.1"/>
    <property type="gene ID" value="ENSKMAG00000004528.1"/>
</dbReference>
<reference evidence="6" key="2">
    <citation type="submission" date="2025-09" db="UniProtKB">
        <authorList>
            <consortium name="Ensembl"/>
        </authorList>
    </citation>
    <scope>IDENTIFICATION</scope>
</reference>
<evidence type="ECO:0000256" key="4">
    <source>
        <dbReference type="SAM" id="MobiDB-lite"/>
    </source>
</evidence>
<dbReference type="PROSITE" id="PS50102">
    <property type="entry name" value="RRM"/>
    <property type="match status" value="2"/>
</dbReference>
<evidence type="ECO:0000256" key="1">
    <source>
        <dbReference type="ARBA" id="ARBA00022737"/>
    </source>
</evidence>
<evidence type="ECO:0000313" key="7">
    <source>
        <dbReference type="Proteomes" id="UP000264800"/>
    </source>
</evidence>
<organism evidence="6 7">
    <name type="scientific">Kryptolebias marmoratus</name>
    <name type="common">Mangrove killifish</name>
    <name type="synonym">Rivulus marmoratus</name>
    <dbReference type="NCBI Taxonomy" id="37003"/>
    <lineage>
        <taxon>Eukaryota</taxon>
        <taxon>Metazoa</taxon>
        <taxon>Chordata</taxon>
        <taxon>Craniata</taxon>
        <taxon>Vertebrata</taxon>
        <taxon>Euteleostomi</taxon>
        <taxon>Actinopterygii</taxon>
        <taxon>Neopterygii</taxon>
        <taxon>Teleostei</taxon>
        <taxon>Neoteleostei</taxon>
        <taxon>Acanthomorphata</taxon>
        <taxon>Ovalentaria</taxon>
        <taxon>Atherinomorphae</taxon>
        <taxon>Cyprinodontiformes</taxon>
        <taxon>Rivulidae</taxon>
        <taxon>Kryptolebias</taxon>
    </lineage>
</organism>
<dbReference type="InterPro" id="IPR035979">
    <property type="entry name" value="RBD_domain_sf"/>
</dbReference>
<dbReference type="Gene3D" id="3.30.70.330">
    <property type="match status" value="3"/>
</dbReference>
<dbReference type="CTD" id="2926"/>
<feature type="compositionally biased region" description="Low complexity" evidence="4">
    <location>
        <begin position="316"/>
        <end position="326"/>
    </location>
</feature>
<dbReference type="SMART" id="SM00360">
    <property type="entry name" value="RRM"/>
    <property type="match status" value="3"/>
</dbReference>
<dbReference type="GeneTree" id="ENSGT00940000165677"/>
<dbReference type="CDD" id="cd12504">
    <property type="entry name" value="RRM2_hnRNPH_CRSF1_like"/>
    <property type="match status" value="1"/>
</dbReference>
<evidence type="ECO:0000256" key="2">
    <source>
        <dbReference type="ARBA" id="ARBA00022884"/>
    </source>
</evidence>
<proteinExistence type="predicted"/>
<accession>A0A3Q2ZS50</accession>
<dbReference type="PANTHER" id="PTHR13976">
    <property type="entry name" value="HETEROGENEOUS NUCLEAR RIBONUCLEOPROTEIN-RELATED"/>
    <property type="match status" value="1"/>
</dbReference>
<dbReference type="InterPro" id="IPR050666">
    <property type="entry name" value="ESRP"/>
</dbReference>
<keyword evidence="1" id="KW-0677">Repeat</keyword>
<dbReference type="OrthoDB" id="431068at2759"/>
<evidence type="ECO:0000256" key="3">
    <source>
        <dbReference type="PROSITE-ProRule" id="PRU00176"/>
    </source>
</evidence>
<keyword evidence="7" id="KW-1185">Reference proteome</keyword>
<dbReference type="GO" id="GO:0003723">
    <property type="term" value="F:RNA binding"/>
    <property type="evidence" value="ECO:0007669"/>
    <property type="project" value="UniProtKB-UniRule"/>
</dbReference>
<reference evidence="6" key="1">
    <citation type="submission" date="2025-08" db="UniProtKB">
        <authorList>
            <consortium name="Ensembl"/>
        </authorList>
    </citation>
    <scope>IDENTIFICATION</scope>
</reference>
<keyword evidence="2 3" id="KW-0694">RNA-binding</keyword>
<feature type="domain" description="RRM" evidence="5">
    <location>
        <begin position="213"/>
        <end position="290"/>
    </location>
</feature>
<dbReference type="CDD" id="cd12503">
    <property type="entry name" value="RRM1_hnRNPH_GRSF1_like"/>
    <property type="match status" value="1"/>
</dbReference>
<dbReference type="Proteomes" id="UP000264800">
    <property type="component" value="Unplaced"/>
</dbReference>
<dbReference type="Pfam" id="PF00076">
    <property type="entry name" value="RRM_1"/>
    <property type="match status" value="2"/>
</dbReference>
<dbReference type="OMA" id="WSCTAQD"/>
<dbReference type="STRING" id="37003.ENSKMAP00000005945"/>
<dbReference type="RefSeq" id="XP_017286335.1">
    <property type="nucleotide sequence ID" value="XM_017430846.3"/>
</dbReference>
<sequence length="419" mass="46868">MSGTCATARFFLRRCVALRRPPGLTAAAGTSCGSVPGSVIQRRTWSSETRTELLWTRTDCLWTRTDRLRTLCQPAVTSGQPRFCTKAGPPCEEENEEYPPLPAYQPQPQPETKEVYIVHVKGLPWSCTEQELLHFFSECRIRDGEKGVHLTLDRRGRPSGQAFIELEHEEDVVKALGKDRQYLGPRYVEVYEVTNSDAEAILKDANEARGNDGVVLLRGLPYSCTEDEILHFFSGLDIKENGITIVTDYRGRNSGKAFVQFSSQEDADKALQKHRELIGHRYIEVFSSSRDSIRSSAREKLPSSGPPLQPRRRAASDSQSDSRSPASVPPRSDGTNVQTHFLHLRGLPFQVSVEEIVEFFSPLVVSKVVVECAPNGRLNGEADVYFSCHTDAIAAMSKDRMTIGNRYIELFLNSEPNSD</sequence>
<name>A0A3Q2ZS50_KRYMA</name>
<dbReference type="GeneID" id="108244544"/>
<dbReference type="AlphaFoldDB" id="A0A3Q2ZS50"/>
<evidence type="ECO:0000259" key="5">
    <source>
        <dbReference type="PROSITE" id="PS50102"/>
    </source>
</evidence>
<protein>
    <submittedName>
        <fullName evidence="6">G-rich RNA sequence binding factor 1</fullName>
    </submittedName>
</protein>
<feature type="domain" description="RRM" evidence="5">
    <location>
        <begin position="116"/>
        <end position="195"/>
    </location>
</feature>
<dbReference type="InterPro" id="IPR012677">
    <property type="entry name" value="Nucleotide-bd_a/b_plait_sf"/>
</dbReference>
<evidence type="ECO:0000313" key="6">
    <source>
        <dbReference type="Ensembl" id="ENSKMAP00000005945.1"/>
    </source>
</evidence>
<dbReference type="InterPro" id="IPR000504">
    <property type="entry name" value="RRM_dom"/>
</dbReference>
<dbReference type="KEGG" id="kmr:108244544"/>
<feature type="region of interest" description="Disordered" evidence="4">
    <location>
        <begin position="294"/>
        <end position="335"/>
    </location>
</feature>
<dbReference type="SUPFAM" id="SSF54928">
    <property type="entry name" value="RNA-binding domain, RBD"/>
    <property type="match status" value="3"/>
</dbReference>